<gene>
    <name evidence="5" type="ORF">SFMTTN_0414</name>
</gene>
<organism evidence="5 6">
    <name type="scientific">Sulfuriferula multivorans</name>
    <dbReference type="NCBI Taxonomy" id="1559896"/>
    <lineage>
        <taxon>Bacteria</taxon>
        <taxon>Pseudomonadati</taxon>
        <taxon>Pseudomonadota</taxon>
        <taxon>Betaproteobacteria</taxon>
        <taxon>Nitrosomonadales</taxon>
        <taxon>Sulfuricellaceae</taxon>
        <taxon>Sulfuriferula</taxon>
    </lineage>
</organism>
<name>A0A401JAM5_9PROT</name>
<keyword evidence="3" id="KW-0732">Signal</keyword>
<dbReference type="RefSeq" id="WP_124703454.1">
    <property type="nucleotide sequence ID" value="NZ_BGOW01000002.1"/>
</dbReference>
<dbReference type="CDD" id="cd01448">
    <property type="entry name" value="TST_Repeat_1"/>
    <property type="match status" value="1"/>
</dbReference>
<sequence length="310" mass="34071">MKRILFLTVVWLATASATAFAVADSPLVDTNWIKQNSCKPGIVVLDIRNQLDGHSKIDYLRGHIPCAIYSDYMKDGWRAKVNNIPGMLPPIPQIEKLIGSLGIDDNSHVVIYSAGSNALDMGSATRVYWTFKVLGHDDVSILNGGYAAYEADKANKIETGMNQPKPKAFVAKFRKDMYPTEADVEKARKSGVLLVDNRPNDQYLGVNRTPAAVKRNGTIPGAKNLPESWLTDNNGGKFRSAAELEKLYKDAGVPLKGEEINFCNTGHWASLGWFVSSEVLGNKLAKVYDGSMAEWSADPKAPIEQKIKVE</sequence>
<dbReference type="EMBL" id="BGOW01000002">
    <property type="protein sequence ID" value="GBL44614.1"/>
    <property type="molecule type" value="Genomic_DNA"/>
</dbReference>
<evidence type="ECO:0000313" key="5">
    <source>
        <dbReference type="EMBL" id="GBL44614.1"/>
    </source>
</evidence>
<dbReference type="Pfam" id="PF00581">
    <property type="entry name" value="Rhodanese"/>
    <property type="match status" value="2"/>
</dbReference>
<keyword evidence="6" id="KW-1185">Reference proteome</keyword>
<evidence type="ECO:0000256" key="3">
    <source>
        <dbReference type="SAM" id="SignalP"/>
    </source>
</evidence>
<feature type="chain" id="PRO_5019170798" evidence="3">
    <location>
        <begin position="22"/>
        <end position="310"/>
    </location>
</feature>
<dbReference type="Gene3D" id="3.40.250.10">
    <property type="entry name" value="Rhodanese-like domain"/>
    <property type="match status" value="2"/>
</dbReference>
<feature type="domain" description="Rhodanese" evidence="4">
    <location>
        <begin position="38"/>
        <end position="158"/>
    </location>
</feature>
<dbReference type="InterPro" id="IPR001763">
    <property type="entry name" value="Rhodanese-like_dom"/>
</dbReference>
<feature type="domain" description="Rhodanese" evidence="4">
    <location>
        <begin position="188"/>
        <end position="304"/>
    </location>
</feature>
<dbReference type="OrthoDB" id="9781034at2"/>
<dbReference type="InterPro" id="IPR045078">
    <property type="entry name" value="TST/MPST-like"/>
</dbReference>
<dbReference type="GO" id="GO:0004792">
    <property type="term" value="F:thiosulfate-cyanide sulfurtransferase activity"/>
    <property type="evidence" value="ECO:0007669"/>
    <property type="project" value="TreeGrafter"/>
</dbReference>
<keyword evidence="1 5" id="KW-0808">Transferase</keyword>
<dbReference type="AlphaFoldDB" id="A0A401JAM5"/>
<dbReference type="PROSITE" id="PS50206">
    <property type="entry name" value="RHODANESE_3"/>
    <property type="match status" value="2"/>
</dbReference>
<evidence type="ECO:0000256" key="2">
    <source>
        <dbReference type="ARBA" id="ARBA00022737"/>
    </source>
</evidence>
<dbReference type="SUPFAM" id="SSF52821">
    <property type="entry name" value="Rhodanese/Cell cycle control phosphatase"/>
    <property type="match status" value="2"/>
</dbReference>
<dbReference type="Proteomes" id="UP000286806">
    <property type="component" value="Unassembled WGS sequence"/>
</dbReference>
<protein>
    <submittedName>
        <fullName evidence="5">Thiosulfatesulfurtransferase, rhodanese</fullName>
    </submittedName>
</protein>
<dbReference type="InterPro" id="IPR036873">
    <property type="entry name" value="Rhodanese-like_dom_sf"/>
</dbReference>
<evidence type="ECO:0000313" key="6">
    <source>
        <dbReference type="Proteomes" id="UP000286806"/>
    </source>
</evidence>
<feature type="signal peptide" evidence="3">
    <location>
        <begin position="1"/>
        <end position="21"/>
    </location>
</feature>
<proteinExistence type="predicted"/>
<dbReference type="CDD" id="cd01449">
    <property type="entry name" value="TST_Repeat_2"/>
    <property type="match status" value="1"/>
</dbReference>
<keyword evidence="2" id="KW-0677">Repeat</keyword>
<dbReference type="SMART" id="SM00450">
    <property type="entry name" value="RHOD"/>
    <property type="match status" value="2"/>
</dbReference>
<accession>A0A401JAM5</accession>
<evidence type="ECO:0000256" key="1">
    <source>
        <dbReference type="ARBA" id="ARBA00022679"/>
    </source>
</evidence>
<comment type="caution">
    <text evidence="5">The sequence shown here is derived from an EMBL/GenBank/DDBJ whole genome shotgun (WGS) entry which is preliminary data.</text>
</comment>
<dbReference type="PANTHER" id="PTHR11364:SF27">
    <property type="entry name" value="SULFURTRANSFERASE"/>
    <property type="match status" value="1"/>
</dbReference>
<reference evidence="5 6" key="1">
    <citation type="journal article" date="2019" name="Front. Microbiol.">
        <title>Genomes of Neutrophilic Sulfur-Oxidizing Chemolithoautotrophs Representing 9 Proteobacterial Species From 8 Genera.</title>
        <authorList>
            <person name="Watanabe T."/>
            <person name="Kojima H."/>
            <person name="Umezawa K."/>
            <person name="Hori C."/>
            <person name="Takasuka T.E."/>
            <person name="Kato Y."/>
            <person name="Fukui M."/>
        </authorList>
    </citation>
    <scope>NUCLEOTIDE SEQUENCE [LARGE SCALE GENOMIC DNA]</scope>
    <source>
        <strain evidence="5 6">TTN</strain>
    </source>
</reference>
<dbReference type="PANTHER" id="PTHR11364">
    <property type="entry name" value="THIOSULFATE SULFERTANSFERASE"/>
    <property type="match status" value="1"/>
</dbReference>
<evidence type="ECO:0000259" key="4">
    <source>
        <dbReference type="PROSITE" id="PS50206"/>
    </source>
</evidence>